<evidence type="ECO:0000256" key="1">
    <source>
        <dbReference type="SAM" id="Coils"/>
    </source>
</evidence>
<sequence>MMNWKKHIVLFVSLTMLITACGDSETEPLQGKLKREEIEITTKVPGRILKMMVQEGDVVQKGDTLAVLDIPEVEAKLRQAEGAWLSAQSQYEMAQSGATKEEREQVEAVFQAAKEQFEFVQKTMERMHEMYKDSLISSQQFDEISAKFKGAKAQYEQARAKRAEVMSGVRSEKINMAKGQMERAKGALEEANVAYNERFVVAPADMDIQTVALEEGELALAGYTIFSGYQPNAPYLRFTVPESRVGSFSTGQQFTIIQPYTNDEFTAKLVSVRQLAAYANKTSSYPNYAMGESIYEIKLIPDAQDKVAGIYTNTTVLIKQ</sequence>
<organism evidence="3 4">
    <name type="scientific">Gracilimonas mengyeensis</name>
    <dbReference type="NCBI Taxonomy" id="1302730"/>
    <lineage>
        <taxon>Bacteria</taxon>
        <taxon>Pseudomonadati</taxon>
        <taxon>Balneolota</taxon>
        <taxon>Balneolia</taxon>
        <taxon>Balneolales</taxon>
        <taxon>Balneolaceae</taxon>
        <taxon>Gracilimonas</taxon>
    </lineage>
</organism>
<dbReference type="Gene3D" id="1.10.287.470">
    <property type="entry name" value="Helix hairpin bin"/>
    <property type="match status" value="2"/>
</dbReference>
<dbReference type="AlphaFoldDB" id="A0A521FGC0"/>
<dbReference type="SUPFAM" id="SSF111369">
    <property type="entry name" value="HlyD-like secretion proteins"/>
    <property type="match status" value="2"/>
</dbReference>
<evidence type="ECO:0000259" key="2">
    <source>
        <dbReference type="Pfam" id="PF25881"/>
    </source>
</evidence>
<dbReference type="InterPro" id="IPR059052">
    <property type="entry name" value="HH_YbhG-like"/>
</dbReference>
<proteinExistence type="predicted"/>
<evidence type="ECO:0000313" key="4">
    <source>
        <dbReference type="Proteomes" id="UP000317557"/>
    </source>
</evidence>
<keyword evidence="1" id="KW-0175">Coiled coil</keyword>
<dbReference type="GO" id="GO:0005886">
    <property type="term" value="C:plasma membrane"/>
    <property type="evidence" value="ECO:0007669"/>
    <property type="project" value="TreeGrafter"/>
</dbReference>
<dbReference type="EMBL" id="FXTP01000018">
    <property type="protein sequence ID" value="SMO94691.1"/>
    <property type="molecule type" value="Genomic_DNA"/>
</dbReference>
<dbReference type="PANTHER" id="PTHR30438">
    <property type="entry name" value="36 KDA ANTIGEN-RELATED"/>
    <property type="match status" value="1"/>
</dbReference>
<dbReference type="PANTHER" id="PTHR30438:SF2">
    <property type="entry name" value="MEMBRANE PROTEIN"/>
    <property type="match status" value="1"/>
</dbReference>
<accession>A0A521FGC0</accession>
<dbReference type="Gene3D" id="2.40.50.100">
    <property type="match status" value="1"/>
</dbReference>
<evidence type="ECO:0000313" key="3">
    <source>
        <dbReference type="EMBL" id="SMO94691.1"/>
    </source>
</evidence>
<dbReference type="Proteomes" id="UP000317557">
    <property type="component" value="Unassembled WGS sequence"/>
</dbReference>
<dbReference type="Pfam" id="PF25881">
    <property type="entry name" value="HH_YBHG"/>
    <property type="match status" value="1"/>
</dbReference>
<dbReference type="PROSITE" id="PS51257">
    <property type="entry name" value="PROKAR_LIPOPROTEIN"/>
    <property type="match status" value="1"/>
</dbReference>
<feature type="domain" description="YbhG-like alpha-helical hairpin" evidence="2">
    <location>
        <begin position="71"/>
        <end position="193"/>
    </location>
</feature>
<keyword evidence="4" id="KW-1185">Reference proteome</keyword>
<gene>
    <name evidence="3" type="ORF">SAMN06265219_11811</name>
</gene>
<name>A0A521FGC0_9BACT</name>
<feature type="coiled-coil region" evidence="1">
    <location>
        <begin position="141"/>
        <end position="194"/>
    </location>
</feature>
<reference evidence="3 4" key="1">
    <citation type="submission" date="2017-05" db="EMBL/GenBank/DDBJ databases">
        <authorList>
            <person name="Varghese N."/>
            <person name="Submissions S."/>
        </authorList>
    </citation>
    <scope>NUCLEOTIDE SEQUENCE [LARGE SCALE GENOMIC DNA]</scope>
    <source>
        <strain evidence="3 4">DSM 21985</strain>
    </source>
</reference>
<protein>
    <submittedName>
        <fullName evidence="3">HlyD family secretion protein</fullName>
    </submittedName>
</protein>